<sequence length="250" mass="27009">MRRISRYISAGLAVATLAAAITSTSAQAHAIWFAQRARQLALVYGVGADDLDAVKRLPLVKAVKGFDADGMPVNTSLRAAGAIPVVDSDEPVAIVAAEMDYGIWSKDPSGEWHNKGRDEVLGATVSEHNFKYAVHLTQQPTKPVPLIAGHKLQLVPAATAIPQKMGEPIKVRAFYDGKPIAGVDIQNDYVNDPDQVPLKTDAEGYATIPVRNQGLNVLMAIYVGPSDNPAKYERMEYRASLSFVLPHLPE</sequence>
<dbReference type="Proteomes" id="UP000538566">
    <property type="component" value="Unassembled WGS sequence"/>
</dbReference>
<organism evidence="2 3">
    <name type="scientific">Novosphingobium taihuense</name>
    <dbReference type="NCBI Taxonomy" id="260085"/>
    <lineage>
        <taxon>Bacteria</taxon>
        <taxon>Pseudomonadati</taxon>
        <taxon>Pseudomonadota</taxon>
        <taxon>Alphaproteobacteria</taxon>
        <taxon>Sphingomonadales</taxon>
        <taxon>Sphingomonadaceae</taxon>
        <taxon>Novosphingobium</taxon>
    </lineage>
</organism>
<dbReference type="OrthoDB" id="5368503at2"/>
<evidence type="ECO:0000313" key="2">
    <source>
        <dbReference type="EMBL" id="MBB4611953.1"/>
    </source>
</evidence>
<name>A0A7W7A7P8_9SPHN</name>
<keyword evidence="3" id="KW-1185">Reference proteome</keyword>
<feature type="signal peptide" evidence="1">
    <location>
        <begin position="1"/>
        <end position="28"/>
    </location>
</feature>
<dbReference type="AlphaFoldDB" id="A0A7W7A7P8"/>
<protein>
    <submittedName>
        <fullName evidence="2">Putative GH25 family protein</fullName>
    </submittedName>
</protein>
<dbReference type="Pfam" id="PF10670">
    <property type="entry name" value="DUF4198"/>
    <property type="match status" value="1"/>
</dbReference>
<keyword evidence="1" id="KW-0732">Signal</keyword>
<evidence type="ECO:0000256" key="1">
    <source>
        <dbReference type="SAM" id="SignalP"/>
    </source>
</evidence>
<comment type="caution">
    <text evidence="2">The sequence shown here is derived from an EMBL/GenBank/DDBJ whole genome shotgun (WGS) entry which is preliminary data.</text>
</comment>
<feature type="chain" id="PRO_5031227860" evidence="1">
    <location>
        <begin position="29"/>
        <end position="250"/>
    </location>
</feature>
<dbReference type="RefSeq" id="WP_144902524.1">
    <property type="nucleotide sequence ID" value="NZ_JACHOA010000001.1"/>
</dbReference>
<reference evidence="2 3" key="1">
    <citation type="submission" date="2020-08" db="EMBL/GenBank/DDBJ databases">
        <title>Genomic Encyclopedia of Type Strains, Phase IV (KMG-IV): sequencing the most valuable type-strain genomes for metagenomic binning, comparative biology and taxonomic classification.</title>
        <authorList>
            <person name="Goeker M."/>
        </authorList>
    </citation>
    <scope>NUCLEOTIDE SEQUENCE [LARGE SCALE GENOMIC DNA]</scope>
    <source>
        <strain evidence="2 3">DSM 17507</strain>
    </source>
</reference>
<proteinExistence type="predicted"/>
<dbReference type="EMBL" id="JACHOA010000001">
    <property type="protein sequence ID" value="MBB4611953.1"/>
    <property type="molecule type" value="Genomic_DNA"/>
</dbReference>
<accession>A0A7W7A7P8</accession>
<gene>
    <name evidence="2" type="ORF">GGR37_000199</name>
</gene>
<dbReference type="InterPro" id="IPR019613">
    <property type="entry name" value="DUF4198"/>
</dbReference>
<evidence type="ECO:0000313" key="3">
    <source>
        <dbReference type="Proteomes" id="UP000538566"/>
    </source>
</evidence>